<reference evidence="3" key="1">
    <citation type="journal article" date="2021" name="Nat. Commun.">
        <title>Genetic determinants of endophytism in the Arabidopsis root mycobiome.</title>
        <authorList>
            <person name="Mesny F."/>
            <person name="Miyauchi S."/>
            <person name="Thiergart T."/>
            <person name="Pickel B."/>
            <person name="Atanasova L."/>
            <person name="Karlsson M."/>
            <person name="Huettel B."/>
            <person name="Barry K.W."/>
            <person name="Haridas S."/>
            <person name="Chen C."/>
            <person name="Bauer D."/>
            <person name="Andreopoulos W."/>
            <person name="Pangilinan J."/>
            <person name="LaButti K."/>
            <person name="Riley R."/>
            <person name="Lipzen A."/>
            <person name="Clum A."/>
            <person name="Drula E."/>
            <person name="Henrissat B."/>
            <person name="Kohler A."/>
            <person name="Grigoriev I.V."/>
            <person name="Martin F.M."/>
            <person name="Hacquard S."/>
        </authorList>
    </citation>
    <scope>NUCLEOTIDE SEQUENCE</scope>
    <source>
        <strain evidence="3">MPI-CAGE-AT-0147</strain>
    </source>
</reference>
<dbReference type="CDD" id="cd00067">
    <property type="entry name" value="GAL4"/>
    <property type="match status" value="1"/>
</dbReference>
<dbReference type="GO" id="GO:0000981">
    <property type="term" value="F:DNA-binding transcription factor activity, RNA polymerase II-specific"/>
    <property type="evidence" value="ECO:0007669"/>
    <property type="project" value="InterPro"/>
</dbReference>
<evidence type="ECO:0000313" key="3">
    <source>
        <dbReference type="EMBL" id="KAH7118301.1"/>
    </source>
</evidence>
<evidence type="ECO:0000259" key="2">
    <source>
        <dbReference type="PROSITE" id="PS50048"/>
    </source>
</evidence>
<dbReference type="GO" id="GO:0008270">
    <property type="term" value="F:zinc ion binding"/>
    <property type="evidence" value="ECO:0007669"/>
    <property type="project" value="InterPro"/>
</dbReference>
<gene>
    <name evidence="3" type="ORF">EDB81DRAFT_701293</name>
</gene>
<dbReference type="InterPro" id="IPR036864">
    <property type="entry name" value="Zn2-C6_fun-type_DNA-bd_sf"/>
</dbReference>
<organism evidence="3 4">
    <name type="scientific">Dactylonectria macrodidyma</name>
    <dbReference type="NCBI Taxonomy" id="307937"/>
    <lineage>
        <taxon>Eukaryota</taxon>
        <taxon>Fungi</taxon>
        <taxon>Dikarya</taxon>
        <taxon>Ascomycota</taxon>
        <taxon>Pezizomycotina</taxon>
        <taxon>Sordariomycetes</taxon>
        <taxon>Hypocreomycetidae</taxon>
        <taxon>Hypocreales</taxon>
        <taxon>Nectriaceae</taxon>
        <taxon>Dactylonectria</taxon>
    </lineage>
</organism>
<dbReference type="SUPFAM" id="SSF57701">
    <property type="entry name" value="Zn2/Cys6 DNA-binding domain"/>
    <property type="match status" value="1"/>
</dbReference>
<dbReference type="OrthoDB" id="5069228at2759"/>
<accession>A0A9P9DGJ3</accession>
<dbReference type="PANTHER" id="PTHR47657:SF13">
    <property type="entry name" value="ZN(2)-C6 FUNGAL-TYPE DOMAIN-CONTAINING PROTEIN-RELATED"/>
    <property type="match status" value="1"/>
</dbReference>
<name>A0A9P9DGJ3_9HYPO</name>
<dbReference type="Proteomes" id="UP000738349">
    <property type="component" value="Unassembled WGS sequence"/>
</dbReference>
<evidence type="ECO:0000313" key="4">
    <source>
        <dbReference type="Proteomes" id="UP000738349"/>
    </source>
</evidence>
<sequence length="445" mass="50291">MGRQRSQHQKTRTGCVTCKRRKIKCDESQPICANCVRFRAPCGYNKPGEPLMLLNHGAVDTTTSRTSSGLLHRKPGRPRKVWTTEDVAAASADSLQQWLRPGISNETEQRLCQLSIDSIELLLHFTKHTADTLANHSERDADDLRDFWKHNVPRIGLQNNFILHLVFALAARHLLFLDSEARDSDRRRHLVSRAEQHMAIGVMDLARELSNLNEDNCGALYVGSVLVCICTFAAGPTGPCDLLLCSTSDLQPHAGIPLIHGVRLIRESFPPEILFAGLAKPMNRQESVMTQNWRPRWMELQLPRLDWEEALDGLRTLVISHDADSTSCMRAFDTLEIIYKTTYGTRDADASDEQNPKGRFILAWLYVLDDAFIASLQQRDPVSLLILAHFSPLLRNHQDDWFLIGWTEQLILGVRAVLPTQYIEWMQWPLEAAGLLCSSPEADDG</sequence>
<dbReference type="InterPro" id="IPR052400">
    <property type="entry name" value="Zn2-C6_fungal_TF"/>
</dbReference>
<keyword evidence="4" id="KW-1185">Reference proteome</keyword>
<dbReference type="PROSITE" id="PS00463">
    <property type="entry name" value="ZN2_CY6_FUNGAL_1"/>
    <property type="match status" value="1"/>
</dbReference>
<evidence type="ECO:0000256" key="1">
    <source>
        <dbReference type="ARBA" id="ARBA00023242"/>
    </source>
</evidence>
<dbReference type="AlphaFoldDB" id="A0A9P9DGJ3"/>
<keyword evidence="1" id="KW-0539">Nucleus</keyword>
<dbReference type="Pfam" id="PF00172">
    <property type="entry name" value="Zn_clus"/>
    <property type="match status" value="1"/>
</dbReference>
<feature type="domain" description="Zn(2)-C6 fungal-type" evidence="2">
    <location>
        <begin position="14"/>
        <end position="44"/>
    </location>
</feature>
<dbReference type="InterPro" id="IPR001138">
    <property type="entry name" value="Zn2Cys6_DnaBD"/>
</dbReference>
<dbReference type="PROSITE" id="PS50048">
    <property type="entry name" value="ZN2_CY6_FUNGAL_2"/>
    <property type="match status" value="1"/>
</dbReference>
<dbReference type="Gene3D" id="4.10.240.10">
    <property type="entry name" value="Zn(2)-C6 fungal-type DNA-binding domain"/>
    <property type="match status" value="1"/>
</dbReference>
<comment type="caution">
    <text evidence="3">The sequence shown here is derived from an EMBL/GenBank/DDBJ whole genome shotgun (WGS) entry which is preliminary data.</text>
</comment>
<dbReference type="SMART" id="SM00066">
    <property type="entry name" value="GAL4"/>
    <property type="match status" value="1"/>
</dbReference>
<proteinExistence type="predicted"/>
<dbReference type="PANTHER" id="PTHR47657">
    <property type="entry name" value="STEROL REGULATORY ELEMENT-BINDING PROTEIN ECM22"/>
    <property type="match status" value="1"/>
</dbReference>
<protein>
    <recommendedName>
        <fullName evidence="2">Zn(2)-C6 fungal-type domain-containing protein</fullName>
    </recommendedName>
</protein>
<dbReference type="EMBL" id="JAGMUV010000027">
    <property type="protein sequence ID" value="KAH7118301.1"/>
    <property type="molecule type" value="Genomic_DNA"/>
</dbReference>